<dbReference type="AlphaFoldDB" id="A0A177F0J0"/>
<evidence type="ECO:0000313" key="2">
    <source>
        <dbReference type="Proteomes" id="UP000077002"/>
    </source>
</evidence>
<reference evidence="1 2" key="1">
    <citation type="submission" date="2016-03" db="EMBL/GenBank/DDBJ databases">
        <title>Draft genome sequence of the Fonsecaea monophora CBS 269.37.</title>
        <authorList>
            <person name="Bombassaro A."/>
            <person name="Vinicius W.A."/>
            <person name="De Hoog S."/>
            <person name="Sun J."/>
            <person name="Souza E.M."/>
            <person name="Raittz R.T."/>
            <person name="Costa F."/>
            <person name="Leao A.C."/>
            <person name="Tadra-Sfeir M.Z."/>
            <person name="Baura V."/>
            <person name="Balsanelli E."/>
            <person name="Pedrosa F.O."/>
            <person name="Moreno L.F."/>
            <person name="Steffens M.B."/>
            <person name="Xi L."/>
            <person name="Bocca A.L."/>
            <person name="Felipe M.S."/>
            <person name="Teixeira M."/>
            <person name="Telles Filho F.Q."/>
            <person name="Azevedo C.M."/>
            <person name="Gomes R."/>
            <person name="Vicente V.A."/>
        </authorList>
    </citation>
    <scope>NUCLEOTIDE SEQUENCE [LARGE SCALE GENOMIC DNA]</scope>
    <source>
        <strain evidence="1 2">CBS 269.37</strain>
    </source>
</reference>
<protein>
    <submittedName>
        <fullName evidence="1">Uncharacterized protein</fullName>
    </submittedName>
</protein>
<dbReference type="RefSeq" id="XP_022509755.1">
    <property type="nucleotide sequence ID" value="XM_022657996.1"/>
</dbReference>
<accession>A0A177F0J0</accession>
<dbReference type="GeneID" id="34603196"/>
<dbReference type="Proteomes" id="UP000077002">
    <property type="component" value="Unassembled WGS sequence"/>
</dbReference>
<comment type="caution">
    <text evidence="1">The sequence shown here is derived from an EMBL/GenBank/DDBJ whole genome shotgun (WGS) entry which is preliminary data.</text>
</comment>
<proteinExistence type="predicted"/>
<gene>
    <name evidence="1" type="ORF">AYO21_08046</name>
</gene>
<sequence>MKVRLVAGRAEVAARKAGKRVLGAVDSAEQVMKETLRFLHRRIGGPQGRSGGARMPVVCWPYLHLGVMVVRSHWLLNPGVTGAQRNPLAGMQTIVGVLFQPPAKMRYACHQLLPVLLPLRLGPFLRGHIGSERLSIPVKGVKTRFEDCILLNTGATNGNGRVIVATVSEKLY</sequence>
<keyword evidence="2" id="KW-1185">Reference proteome</keyword>
<organism evidence="1 2">
    <name type="scientific">Fonsecaea monophora</name>
    <dbReference type="NCBI Taxonomy" id="254056"/>
    <lineage>
        <taxon>Eukaryota</taxon>
        <taxon>Fungi</taxon>
        <taxon>Dikarya</taxon>
        <taxon>Ascomycota</taxon>
        <taxon>Pezizomycotina</taxon>
        <taxon>Eurotiomycetes</taxon>
        <taxon>Chaetothyriomycetidae</taxon>
        <taxon>Chaetothyriales</taxon>
        <taxon>Herpotrichiellaceae</taxon>
        <taxon>Fonsecaea</taxon>
    </lineage>
</organism>
<dbReference type="EMBL" id="LVKK01000066">
    <property type="protein sequence ID" value="OAG37803.1"/>
    <property type="molecule type" value="Genomic_DNA"/>
</dbReference>
<evidence type="ECO:0000313" key="1">
    <source>
        <dbReference type="EMBL" id="OAG37803.1"/>
    </source>
</evidence>
<name>A0A177F0J0_9EURO</name>